<evidence type="ECO:0000256" key="2">
    <source>
        <dbReference type="ARBA" id="ARBA00006434"/>
    </source>
</evidence>
<feature type="transmembrane region" description="Helical" evidence="14">
    <location>
        <begin position="462"/>
        <end position="484"/>
    </location>
</feature>
<protein>
    <submittedName>
        <fullName evidence="15">Sodium:solute symporter</fullName>
    </submittedName>
</protein>
<evidence type="ECO:0000256" key="4">
    <source>
        <dbReference type="ARBA" id="ARBA00022475"/>
    </source>
</evidence>
<feature type="transmembrane region" description="Helical" evidence="14">
    <location>
        <begin position="405"/>
        <end position="430"/>
    </location>
</feature>
<keyword evidence="11" id="KW-0739">Sodium transport</keyword>
<evidence type="ECO:0000256" key="5">
    <source>
        <dbReference type="ARBA" id="ARBA00022692"/>
    </source>
</evidence>
<keyword evidence="16" id="KW-1185">Reference proteome</keyword>
<keyword evidence="8" id="KW-0915">Sodium</keyword>
<feature type="transmembrane region" description="Helical" evidence="14">
    <location>
        <begin position="279"/>
        <end position="299"/>
    </location>
</feature>
<evidence type="ECO:0000256" key="9">
    <source>
        <dbReference type="ARBA" id="ARBA00023065"/>
    </source>
</evidence>
<comment type="caution">
    <text evidence="15">The sequence shown here is derived from an EMBL/GenBank/DDBJ whole genome shotgun (WGS) entry which is preliminary data.</text>
</comment>
<comment type="subcellular location">
    <subcellularLocation>
        <location evidence="1">Cell membrane</location>
        <topology evidence="1">Multi-pass membrane protein</topology>
    </subcellularLocation>
</comment>
<comment type="similarity">
    <text evidence="2 12">Belongs to the sodium:solute symporter (SSF) (TC 2.A.21) family.</text>
</comment>
<dbReference type="PATRIC" id="fig|1550566.3.peg.2209"/>
<evidence type="ECO:0000256" key="3">
    <source>
        <dbReference type="ARBA" id="ARBA00022448"/>
    </source>
</evidence>
<dbReference type="InterPro" id="IPR038377">
    <property type="entry name" value="Na/Glc_symporter_sf"/>
</dbReference>
<feature type="transmembrane region" description="Helical" evidence="14">
    <location>
        <begin position="36"/>
        <end position="63"/>
    </location>
</feature>
<feature type="transmembrane region" description="Helical" evidence="14">
    <location>
        <begin position="6"/>
        <end position="24"/>
    </location>
</feature>
<dbReference type="InterPro" id="IPR050277">
    <property type="entry name" value="Sodium:Solute_Symporter"/>
</dbReference>
<dbReference type="Pfam" id="PF00474">
    <property type="entry name" value="SSF"/>
    <property type="match status" value="1"/>
</dbReference>
<keyword evidence="5 14" id="KW-0812">Transmembrane</keyword>
<feature type="region of interest" description="Disordered" evidence="13">
    <location>
        <begin position="502"/>
        <end position="528"/>
    </location>
</feature>
<dbReference type="CDD" id="cd10322">
    <property type="entry name" value="SLC5sbd"/>
    <property type="match status" value="1"/>
</dbReference>
<feature type="transmembrane region" description="Helical" evidence="14">
    <location>
        <begin position="319"/>
        <end position="346"/>
    </location>
</feature>
<keyword evidence="6" id="KW-0769">Symport</keyword>
<dbReference type="RefSeq" id="WP_048184962.1">
    <property type="nucleotide sequence ID" value="NZ_JXOJ01000005.1"/>
</dbReference>
<dbReference type="PROSITE" id="PS50283">
    <property type="entry name" value="NA_SOLUT_SYMP_3"/>
    <property type="match status" value="1"/>
</dbReference>
<feature type="compositionally biased region" description="Low complexity" evidence="13">
    <location>
        <begin position="505"/>
        <end position="518"/>
    </location>
</feature>
<dbReference type="EMBL" id="JXOJ01000005">
    <property type="protein sequence ID" value="KLK87646.1"/>
    <property type="molecule type" value="Genomic_DNA"/>
</dbReference>
<evidence type="ECO:0000256" key="12">
    <source>
        <dbReference type="RuleBase" id="RU362091"/>
    </source>
</evidence>
<accession>A0A0H1QYF6</accession>
<dbReference type="GO" id="GO:0015293">
    <property type="term" value="F:symporter activity"/>
    <property type="evidence" value="ECO:0007669"/>
    <property type="project" value="UniProtKB-KW"/>
</dbReference>
<evidence type="ECO:0000256" key="7">
    <source>
        <dbReference type="ARBA" id="ARBA00022989"/>
    </source>
</evidence>
<evidence type="ECO:0000256" key="6">
    <source>
        <dbReference type="ARBA" id="ARBA00022847"/>
    </source>
</evidence>
<feature type="transmembrane region" description="Helical" evidence="14">
    <location>
        <begin position="160"/>
        <end position="181"/>
    </location>
</feature>
<keyword evidence="4" id="KW-1003">Cell membrane</keyword>
<dbReference type="AlphaFoldDB" id="A0A0H1QYF6"/>
<feature type="transmembrane region" description="Helical" evidence="14">
    <location>
        <begin position="75"/>
        <end position="94"/>
    </location>
</feature>
<evidence type="ECO:0000256" key="1">
    <source>
        <dbReference type="ARBA" id="ARBA00004651"/>
    </source>
</evidence>
<dbReference type="STRING" id="1550566.SZ63_10130"/>
<evidence type="ECO:0000313" key="16">
    <source>
        <dbReference type="Proteomes" id="UP000035301"/>
    </source>
</evidence>
<evidence type="ECO:0000256" key="8">
    <source>
        <dbReference type="ARBA" id="ARBA00023053"/>
    </source>
</evidence>
<dbReference type="OrthoDB" id="9779at2157"/>
<reference evidence="15 16" key="1">
    <citation type="journal article" date="2015" name="Int. J. Syst. Evol. Microbiol.">
        <title>Methanoculleus sediminis sp. nov., a methanogen from sediments near a submarine mud volcano.</title>
        <authorList>
            <person name="Chen S.C."/>
            <person name="Chen M.F."/>
            <person name="Lai M.C."/>
            <person name="Weng C.Y."/>
            <person name="Wu S.Y."/>
            <person name="Lin S."/>
            <person name="Yang T.F."/>
            <person name="Chen P.C."/>
        </authorList>
    </citation>
    <scope>NUCLEOTIDE SEQUENCE [LARGE SCALE GENOMIC DNA]</scope>
    <source>
        <strain evidence="15 16">S3Fa</strain>
    </source>
</reference>
<keyword evidence="9" id="KW-0406">Ion transport</keyword>
<feature type="transmembrane region" description="Helical" evidence="14">
    <location>
        <begin position="243"/>
        <end position="267"/>
    </location>
</feature>
<proteinExistence type="inferred from homology"/>
<dbReference type="Gene3D" id="1.20.1730.10">
    <property type="entry name" value="Sodium/glucose cotransporter"/>
    <property type="match status" value="1"/>
</dbReference>
<evidence type="ECO:0000256" key="10">
    <source>
        <dbReference type="ARBA" id="ARBA00023136"/>
    </source>
</evidence>
<dbReference type="NCBIfam" id="TIGR00813">
    <property type="entry name" value="sss"/>
    <property type="match status" value="1"/>
</dbReference>
<sequence>MADILTFVLIGLYFVVLIGIGNWASKKIHNTEDYILAGRSLGFWVFTILIVCSICSGMTLLGVSGFGYNSGWPGIWEQIFVPLAAAFCIIFFGVKLQAIGKERGYLTVQDYLADRFESPRALRALSAVAGIIVSLIYLVGQYAAISIVLVWLFAIPHWQALLIAGIIITAYTVVGGLYAVSWTTLFQGGILIFGVLLMAPFVIASAGGLEHINTVIAGIDPNFVEPWFPSPAYASYAYATPEFLVSFGILLMVGLACAPHVINNVLAAKEARYFKWAPFVAFGIYAVVMFLVKFTGFAVRSLVEEGRLVLPDAVNAQDFAFILGVEHAMPNVAFWALFAVIVLAAVMSTTDRLMLTVGTSFAWDIYKNVFRPAAPDKEVLLVSKIAIVLGAGGTLVLAINPPPMLAWLIWMGIGVMLATFAVPLLAGLYWRGATGEGAIASMAVGLVAAAAFGYWHQFVSPLPMHFSFFALVLSTLAMVAVSLLTARSSTDVLDGTRTGWFIQSPRGAPRPGAPGATRLADQDSPRRQ</sequence>
<evidence type="ECO:0000256" key="13">
    <source>
        <dbReference type="SAM" id="MobiDB-lite"/>
    </source>
</evidence>
<gene>
    <name evidence="15" type="ORF">SZ63_10130</name>
</gene>
<keyword evidence="3" id="KW-0813">Transport</keyword>
<feature type="transmembrane region" description="Helical" evidence="14">
    <location>
        <begin position="125"/>
        <end position="154"/>
    </location>
</feature>
<evidence type="ECO:0000256" key="14">
    <source>
        <dbReference type="SAM" id="Phobius"/>
    </source>
</evidence>
<dbReference type="PANTHER" id="PTHR48086:SF3">
    <property type="entry name" value="SODIUM_PROLINE SYMPORTER"/>
    <property type="match status" value="1"/>
</dbReference>
<evidence type="ECO:0000313" key="15">
    <source>
        <dbReference type="EMBL" id="KLK87646.1"/>
    </source>
</evidence>
<dbReference type="PANTHER" id="PTHR48086">
    <property type="entry name" value="SODIUM/PROLINE SYMPORTER-RELATED"/>
    <property type="match status" value="1"/>
</dbReference>
<dbReference type="InterPro" id="IPR001734">
    <property type="entry name" value="Na/solute_symporter"/>
</dbReference>
<feature type="transmembrane region" description="Helical" evidence="14">
    <location>
        <begin position="188"/>
        <end position="209"/>
    </location>
</feature>
<feature type="transmembrane region" description="Helical" evidence="14">
    <location>
        <begin position="379"/>
        <end position="399"/>
    </location>
</feature>
<dbReference type="GO" id="GO:0006814">
    <property type="term" value="P:sodium ion transport"/>
    <property type="evidence" value="ECO:0007669"/>
    <property type="project" value="UniProtKB-KW"/>
</dbReference>
<name>A0A0H1QYF6_9EURY</name>
<evidence type="ECO:0000256" key="11">
    <source>
        <dbReference type="ARBA" id="ARBA00023201"/>
    </source>
</evidence>
<feature type="transmembrane region" description="Helical" evidence="14">
    <location>
        <begin position="437"/>
        <end position="456"/>
    </location>
</feature>
<organism evidence="15 16">
    <name type="scientific">Methanoculleus sediminis</name>
    <dbReference type="NCBI Taxonomy" id="1550566"/>
    <lineage>
        <taxon>Archaea</taxon>
        <taxon>Methanobacteriati</taxon>
        <taxon>Methanobacteriota</taxon>
        <taxon>Stenosarchaea group</taxon>
        <taxon>Methanomicrobia</taxon>
        <taxon>Methanomicrobiales</taxon>
        <taxon>Methanomicrobiaceae</taxon>
        <taxon>Methanoculleus</taxon>
    </lineage>
</organism>
<dbReference type="GO" id="GO:0005886">
    <property type="term" value="C:plasma membrane"/>
    <property type="evidence" value="ECO:0007669"/>
    <property type="project" value="UniProtKB-SubCell"/>
</dbReference>
<dbReference type="Proteomes" id="UP000035301">
    <property type="component" value="Unassembled WGS sequence"/>
</dbReference>
<keyword evidence="7 14" id="KW-1133">Transmembrane helix</keyword>
<keyword evidence="10 14" id="KW-0472">Membrane</keyword>